<dbReference type="Pfam" id="PF09957">
    <property type="entry name" value="VapB_antitoxin"/>
    <property type="match status" value="1"/>
</dbReference>
<reference evidence="2" key="1">
    <citation type="journal article" date="2019" name="Int. J. Syst. Evol. Microbiol.">
        <title>The Global Catalogue of Microorganisms (GCM) 10K type strain sequencing project: providing services to taxonomists for standard genome sequencing and annotation.</title>
        <authorList>
            <consortium name="The Broad Institute Genomics Platform"/>
            <consortium name="The Broad Institute Genome Sequencing Center for Infectious Disease"/>
            <person name="Wu L."/>
            <person name="Ma J."/>
        </authorList>
    </citation>
    <scope>NUCLEOTIDE SEQUENCE [LARGE SCALE GENOMIC DNA]</scope>
    <source>
        <strain evidence="2">JCM 9651</strain>
    </source>
</reference>
<proteinExistence type="predicted"/>
<keyword evidence="2" id="KW-1185">Reference proteome</keyword>
<gene>
    <name evidence="1" type="ORF">GCM10020367_33440</name>
</gene>
<organism evidence="1 2">
    <name type="scientific">Streptomyces sannanensis</name>
    <dbReference type="NCBI Taxonomy" id="285536"/>
    <lineage>
        <taxon>Bacteria</taxon>
        <taxon>Bacillati</taxon>
        <taxon>Actinomycetota</taxon>
        <taxon>Actinomycetes</taxon>
        <taxon>Kitasatosporales</taxon>
        <taxon>Streptomycetaceae</taxon>
        <taxon>Streptomyces</taxon>
    </lineage>
</organism>
<name>A0ABP6SCX1_9ACTN</name>
<comment type="caution">
    <text evidence="1">The sequence shown here is derived from an EMBL/GenBank/DDBJ whole genome shotgun (WGS) entry which is preliminary data.</text>
</comment>
<evidence type="ECO:0008006" key="3">
    <source>
        <dbReference type="Google" id="ProtNLM"/>
    </source>
</evidence>
<evidence type="ECO:0000313" key="1">
    <source>
        <dbReference type="EMBL" id="GAA3373455.1"/>
    </source>
</evidence>
<dbReference type="Proteomes" id="UP001499990">
    <property type="component" value="Unassembled WGS sequence"/>
</dbReference>
<sequence length="76" mass="8494">MSATNIEVNPELLADAMRLLGTKTKKDTVNAALREVVQRLKRLEALERMTARAERGELDPAIRAYEARKAAQRSDA</sequence>
<protein>
    <recommendedName>
        <fullName evidence="3">Type II toxin-antitoxin system VapB family antitoxin</fullName>
    </recommendedName>
</protein>
<accession>A0ABP6SCX1</accession>
<dbReference type="RefSeq" id="WP_345038269.1">
    <property type="nucleotide sequence ID" value="NZ_BAAAYL010000001.1"/>
</dbReference>
<evidence type="ECO:0000313" key="2">
    <source>
        <dbReference type="Proteomes" id="UP001499990"/>
    </source>
</evidence>
<dbReference type="EMBL" id="BAAAYL010000001">
    <property type="protein sequence ID" value="GAA3373455.1"/>
    <property type="molecule type" value="Genomic_DNA"/>
</dbReference>
<dbReference type="InterPro" id="IPR019239">
    <property type="entry name" value="VapB_antitoxin"/>
</dbReference>